<protein>
    <recommendedName>
        <fullName evidence="1">RNase H type-1 domain-containing protein</fullName>
    </recommendedName>
</protein>
<gene>
    <name evidence="2" type="ORF">V6N12_064821</name>
</gene>
<dbReference type="Proteomes" id="UP001472677">
    <property type="component" value="Unassembled WGS sequence"/>
</dbReference>
<evidence type="ECO:0000313" key="2">
    <source>
        <dbReference type="EMBL" id="KAK8596324.1"/>
    </source>
</evidence>
<evidence type="ECO:0000259" key="1">
    <source>
        <dbReference type="Pfam" id="PF13456"/>
    </source>
</evidence>
<accession>A0ABR2G7N9</accession>
<proteinExistence type="predicted"/>
<keyword evidence="3" id="KW-1185">Reference proteome</keyword>
<comment type="caution">
    <text evidence="2">The sequence shown here is derived from an EMBL/GenBank/DDBJ whole genome shotgun (WGS) entry which is preliminary data.</text>
</comment>
<dbReference type="InterPro" id="IPR002156">
    <property type="entry name" value="RNaseH_domain"/>
</dbReference>
<dbReference type="EMBL" id="JBBPBM010000002">
    <property type="protein sequence ID" value="KAK8596324.1"/>
    <property type="molecule type" value="Genomic_DNA"/>
</dbReference>
<reference evidence="2 3" key="1">
    <citation type="journal article" date="2024" name="G3 (Bethesda)">
        <title>Genome assembly of Hibiscus sabdariffa L. provides insights into metabolisms of medicinal natural products.</title>
        <authorList>
            <person name="Kim T."/>
        </authorList>
    </citation>
    <scope>NUCLEOTIDE SEQUENCE [LARGE SCALE GENOMIC DNA]</scope>
    <source>
        <strain evidence="2">TK-2024</strain>
        <tissue evidence="2">Old leaves</tissue>
    </source>
</reference>
<feature type="domain" description="RNase H type-1" evidence="1">
    <location>
        <begin position="17"/>
        <end position="59"/>
    </location>
</feature>
<dbReference type="Pfam" id="PF13456">
    <property type="entry name" value="RVT_3"/>
    <property type="match status" value="1"/>
</dbReference>
<name>A0ABR2G7N9_9ROSI</name>
<evidence type="ECO:0000313" key="3">
    <source>
        <dbReference type="Proteomes" id="UP001472677"/>
    </source>
</evidence>
<sequence length="92" mass="10554">MEENIAREKEKSSQSIKKAKTRTAFSLVRAIAKLRQKNWVIDIIWIPRDDNRAADILVKLTDLPAFHIIELQSLSGCLLPFLHSDAYETSFV</sequence>
<organism evidence="2 3">
    <name type="scientific">Hibiscus sabdariffa</name>
    <name type="common">roselle</name>
    <dbReference type="NCBI Taxonomy" id="183260"/>
    <lineage>
        <taxon>Eukaryota</taxon>
        <taxon>Viridiplantae</taxon>
        <taxon>Streptophyta</taxon>
        <taxon>Embryophyta</taxon>
        <taxon>Tracheophyta</taxon>
        <taxon>Spermatophyta</taxon>
        <taxon>Magnoliopsida</taxon>
        <taxon>eudicotyledons</taxon>
        <taxon>Gunneridae</taxon>
        <taxon>Pentapetalae</taxon>
        <taxon>rosids</taxon>
        <taxon>malvids</taxon>
        <taxon>Malvales</taxon>
        <taxon>Malvaceae</taxon>
        <taxon>Malvoideae</taxon>
        <taxon>Hibiscus</taxon>
    </lineage>
</organism>